<name>A0AAU6S8U4_9MICO</name>
<gene>
    <name evidence="1" type="ORF">MRBLWS13_000969</name>
</gene>
<organism evidence="1">
    <name type="scientific">Microbacterium sp. LWS13-1.2</name>
    <dbReference type="NCBI Taxonomy" id="3135264"/>
    <lineage>
        <taxon>Bacteria</taxon>
        <taxon>Bacillati</taxon>
        <taxon>Actinomycetota</taxon>
        <taxon>Actinomycetes</taxon>
        <taxon>Micrococcales</taxon>
        <taxon>Microbacteriaceae</taxon>
        <taxon>Microbacterium</taxon>
    </lineage>
</organism>
<protein>
    <submittedName>
        <fullName evidence="1">Uncharacterized protein</fullName>
    </submittedName>
</protein>
<evidence type="ECO:0000313" key="1">
    <source>
        <dbReference type="EMBL" id="WZO33346.1"/>
    </source>
</evidence>
<sequence length="103" mass="11401">MSESAEANMRDDVHQLVLTPLADRAWRLRDQAIDRGDPSSLVAYVELREDGIYEAVWVSVGCGTARFASLEMLFLAAVQMLEQCRSLGALKPDPIPHRPPAHA</sequence>
<dbReference type="AlphaFoldDB" id="A0AAU6S8U4"/>
<reference evidence="1" key="1">
    <citation type="submission" date="2024-04" db="EMBL/GenBank/DDBJ databases">
        <authorList>
            <person name="Roder T."/>
            <person name="Oberhansli S."/>
            <person name="Kreuzer M."/>
        </authorList>
    </citation>
    <scope>NUCLEOTIDE SEQUENCE</scope>
    <source>
        <strain evidence="1">LWS13-1.2</strain>
    </source>
</reference>
<dbReference type="EMBL" id="CP151632">
    <property type="protein sequence ID" value="WZO33346.1"/>
    <property type="molecule type" value="Genomic_DNA"/>
</dbReference>
<accession>A0AAU6S8U4</accession>
<dbReference type="RefSeq" id="WP_349427903.1">
    <property type="nucleotide sequence ID" value="NZ_CP151632.1"/>
</dbReference>
<proteinExistence type="predicted"/>